<dbReference type="InterPro" id="IPR006747">
    <property type="entry name" value="DUF599"/>
</dbReference>
<evidence type="ECO:0000313" key="3">
    <source>
        <dbReference type="Proteomes" id="UP000642488"/>
    </source>
</evidence>
<organism evidence="2 3">
    <name type="scientific">Palleronia pontilimi</name>
    <dbReference type="NCBI Taxonomy" id="1964209"/>
    <lineage>
        <taxon>Bacteria</taxon>
        <taxon>Pseudomonadati</taxon>
        <taxon>Pseudomonadota</taxon>
        <taxon>Alphaproteobacteria</taxon>
        <taxon>Rhodobacterales</taxon>
        <taxon>Roseobacteraceae</taxon>
        <taxon>Palleronia</taxon>
    </lineage>
</organism>
<gene>
    <name evidence="2" type="ORF">ILP92_05440</name>
</gene>
<feature type="transmembrane region" description="Helical" evidence="1">
    <location>
        <begin position="189"/>
        <end position="215"/>
    </location>
</feature>
<feature type="transmembrane region" description="Helical" evidence="1">
    <location>
        <begin position="117"/>
        <end position="139"/>
    </location>
</feature>
<keyword evidence="1" id="KW-0472">Membrane</keyword>
<dbReference type="RefSeq" id="WP_198915361.1">
    <property type="nucleotide sequence ID" value="NZ_JAEKPD010000005.1"/>
</dbReference>
<reference evidence="2" key="1">
    <citation type="submission" date="2020-12" db="EMBL/GenBank/DDBJ databases">
        <title>Bacterial taxonomy.</title>
        <authorList>
            <person name="Pan X."/>
        </authorList>
    </citation>
    <scope>NUCLEOTIDE SEQUENCE</scope>
    <source>
        <strain evidence="2">KCTC 52957</strain>
    </source>
</reference>
<comment type="caution">
    <text evidence="2">The sequence shown here is derived from an EMBL/GenBank/DDBJ whole genome shotgun (WGS) entry which is preliminary data.</text>
</comment>
<evidence type="ECO:0000313" key="2">
    <source>
        <dbReference type="EMBL" id="MBJ3762185.1"/>
    </source>
</evidence>
<accession>A0A934IGJ9</accession>
<dbReference type="AlphaFoldDB" id="A0A934IGJ9"/>
<feature type="transmembrane region" description="Helical" evidence="1">
    <location>
        <begin position="12"/>
        <end position="30"/>
    </location>
</feature>
<proteinExistence type="predicted"/>
<name>A0A934IGJ9_9RHOB</name>
<keyword evidence="1" id="KW-0812">Transmembrane</keyword>
<protein>
    <submittedName>
        <fullName evidence="2">DUF599 domain-containing protein</fullName>
    </submittedName>
</protein>
<evidence type="ECO:0000256" key="1">
    <source>
        <dbReference type="SAM" id="Phobius"/>
    </source>
</evidence>
<dbReference type="EMBL" id="JAEKPD010000005">
    <property type="protein sequence ID" value="MBJ3762185.1"/>
    <property type="molecule type" value="Genomic_DNA"/>
</dbReference>
<sequence length="232" mass="25791">MQTMLPPLLSLLQPLDYVAMAFLLAGWWLTGWRVERTRGKPSVTVLMMQHNRDWMAQMLTRQPRIFDAQVLSAIRQSTAFFASTCVIAIGGALALMGNADNLQSVAEGFGERDLPPVLWQVKLAPVAALLTAAFLKFVWSNRLFGYSAVVMAGVPNDPNDPEAPDRARQAAELNIRAAWNFNRGLRAMYYALGALGWLLGPVALLGTAALTHWIVWSREFRSRPRDILLGKL</sequence>
<dbReference type="Proteomes" id="UP000642488">
    <property type="component" value="Unassembled WGS sequence"/>
</dbReference>
<keyword evidence="1" id="KW-1133">Transmembrane helix</keyword>
<dbReference type="Pfam" id="PF04654">
    <property type="entry name" value="DUF599"/>
    <property type="match status" value="1"/>
</dbReference>
<feature type="transmembrane region" description="Helical" evidence="1">
    <location>
        <begin position="79"/>
        <end position="97"/>
    </location>
</feature>
<keyword evidence="3" id="KW-1185">Reference proteome</keyword>